<dbReference type="PANTHER" id="PTHR45953:SF1">
    <property type="entry name" value="IDURONATE 2-SULFATASE"/>
    <property type="match status" value="1"/>
</dbReference>
<gene>
    <name evidence="4" type="ORF">SCARR_05618</name>
</gene>
<dbReference type="SUPFAM" id="SSF53649">
    <property type="entry name" value="Alkaline phosphatase-like"/>
    <property type="match status" value="1"/>
</dbReference>
<reference evidence="4 5" key="1">
    <citation type="submission" date="2019-04" db="EMBL/GenBank/DDBJ databases">
        <authorList>
            <person name="Van Vliet M D."/>
        </authorList>
    </citation>
    <scope>NUCLEOTIDE SEQUENCE [LARGE SCALE GENOMIC DNA]</scope>
    <source>
        <strain evidence="4 5">F21</strain>
    </source>
</reference>
<evidence type="ECO:0000313" key="4">
    <source>
        <dbReference type="EMBL" id="VGO23511.1"/>
    </source>
</evidence>
<keyword evidence="1" id="KW-0479">Metal-binding</keyword>
<dbReference type="GO" id="GO:0005737">
    <property type="term" value="C:cytoplasm"/>
    <property type="evidence" value="ECO:0007669"/>
    <property type="project" value="TreeGrafter"/>
</dbReference>
<dbReference type="GO" id="GO:0008484">
    <property type="term" value="F:sulfuric ester hydrolase activity"/>
    <property type="evidence" value="ECO:0007669"/>
    <property type="project" value="TreeGrafter"/>
</dbReference>
<keyword evidence="2" id="KW-0378">Hydrolase</keyword>
<organism evidence="4 5">
    <name type="scientific">Pontiella sulfatireligans</name>
    <dbReference type="NCBI Taxonomy" id="2750658"/>
    <lineage>
        <taxon>Bacteria</taxon>
        <taxon>Pseudomonadati</taxon>
        <taxon>Kiritimatiellota</taxon>
        <taxon>Kiritimatiellia</taxon>
        <taxon>Kiritimatiellales</taxon>
        <taxon>Pontiellaceae</taxon>
        <taxon>Pontiella</taxon>
    </lineage>
</organism>
<dbReference type="Proteomes" id="UP000346198">
    <property type="component" value="Unassembled WGS sequence"/>
</dbReference>
<dbReference type="RefSeq" id="WP_168433671.1">
    <property type="nucleotide sequence ID" value="NZ_CAAHFH010000004.1"/>
</dbReference>
<evidence type="ECO:0000313" key="5">
    <source>
        <dbReference type="Proteomes" id="UP000346198"/>
    </source>
</evidence>
<evidence type="ECO:0000256" key="1">
    <source>
        <dbReference type="ARBA" id="ARBA00022723"/>
    </source>
</evidence>
<dbReference type="InterPro" id="IPR000917">
    <property type="entry name" value="Sulfatase_N"/>
</dbReference>
<name>A0A6C2UVT0_9BACT</name>
<feature type="domain" description="Sulfatase N-terminal" evidence="3">
    <location>
        <begin position="29"/>
        <end position="407"/>
    </location>
</feature>
<dbReference type="InterPro" id="IPR017850">
    <property type="entry name" value="Alkaline_phosphatase_core_sf"/>
</dbReference>
<dbReference type="Pfam" id="PF00884">
    <property type="entry name" value="Sulfatase"/>
    <property type="match status" value="1"/>
</dbReference>
<dbReference type="AlphaFoldDB" id="A0A6C2UVT0"/>
<dbReference type="PANTHER" id="PTHR45953">
    <property type="entry name" value="IDURONATE 2-SULFATASE"/>
    <property type="match status" value="1"/>
</dbReference>
<dbReference type="Gene3D" id="3.40.720.10">
    <property type="entry name" value="Alkaline Phosphatase, subunit A"/>
    <property type="match status" value="1"/>
</dbReference>
<dbReference type="EMBL" id="CAAHFH010000004">
    <property type="protein sequence ID" value="VGO23511.1"/>
    <property type="molecule type" value="Genomic_DNA"/>
</dbReference>
<keyword evidence="5" id="KW-1185">Reference proteome</keyword>
<sequence length="521" mass="58626">MNRRCFSGVMSVAGISALNAKGAVKRKQPNLLFIITDQQRFDAMSCAGNTVLETPNMDRLAREGVYFKNAYSANPVCVPARAVFLTGLSPANIRVEGNGDYTSEDVPDVPTFDRIIKEQGYAAEYYGKWHTPHQFTACYDNDVKVVGNVKGAPSQIKAYQEWLGSKGVKRKEPGEGELFSNRNMRPYKPIELDWNHASANLSSDQKRKVKAAQVSQYGRIDLPPRISYSAYTADETLEALERLKGGPFTLTCSFDPPHPPMVVQEPYFSMYPPATIPVPGNIDDPMDESPYKAKSKKKDQLHYRDAEQIQNMRSIYYGMVREIDDWIGVILKKLEDLGLADNTLVVFTSDHGEMLGDHGMHSKVIFYEGSVHVPLLMRFPGRIKPGTVVEEPISSMDVAPTLLDYLGLKAPKTDGISLRPFIEGKPVEHDVISYSLGRSEPNYMIRTGNLKLMMAQNKKGTGFDALYDLKADPLEMRNLIVSPISPEKNREQASRMKARLVQWMEKHEPHKVNDLQQRELF</sequence>
<evidence type="ECO:0000256" key="2">
    <source>
        <dbReference type="ARBA" id="ARBA00022801"/>
    </source>
</evidence>
<evidence type="ECO:0000259" key="3">
    <source>
        <dbReference type="Pfam" id="PF00884"/>
    </source>
</evidence>
<dbReference type="GO" id="GO:0046872">
    <property type="term" value="F:metal ion binding"/>
    <property type="evidence" value="ECO:0007669"/>
    <property type="project" value="UniProtKB-KW"/>
</dbReference>
<proteinExistence type="predicted"/>
<protein>
    <submittedName>
        <fullName evidence="4">Arylsulfatase</fullName>
    </submittedName>
</protein>
<accession>A0A6C2UVT0</accession>